<dbReference type="GO" id="GO:0009306">
    <property type="term" value="P:protein secretion"/>
    <property type="evidence" value="ECO:0007669"/>
    <property type="project" value="InterPro"/>
</dbReference>
<evidence type="ECO:0000313" key="2">
    <source>
        <dbReference type="EMBL" id="TKI91863.1"/>
    </source>
</evidence>
<sequence length="245" mass="26636">MSVLIYMRATSINEWDELKSFPTMLLLIGIFRVSINVSTTRAILTDGNAGHVIEEFGQFVIGGNLLIGIVIFTVLIIFQFIVANGASRTAEVAARFTLDSLPGKQMSIDADLNQRIISEKDAQAKRKKLNMETEFYGAMDGAGKFIKGDVIFGIVILFVNIIFGLIVGMMQQGMSFADAALHYTQLTVGDGIVNQIGSLMLAISTGIIVTRVFDGSPDTVTEGIFKELLAHEVVVYALGGLFIEM</sequence>
<feature type="transmembrane region" description="Helical" evidence="1">
    <location>
        <begin position="192"/>
        <end position="213"/>
    </location>
</feature>
<protein>
    <submittedName>
        <fullName evidence="2">Flagellar biosynthesis protein FlhA</fullName>
    </submittedName>
</protein>
<dbReference type="GO" id="GO:0044780">
    <property type="term" value="P:bacterial-type flagellum assembly"/>
    <property type="evidence" value="ECO:0007669"/>
    <property type="project" value="TreeGrafter"/>
</dbReference>
<dbReference type="PRINTS" id="PR00949">
    <property type="entry name" value="TYPE3IMAPROT"/>
</dbReference>
<dbReference type="InterPro" id="IPR001712">
    <property type="entry name" value="T3SS_FHIPEP"/>
</dbReference>
<dbReference type="GO" id="GO:0005886">
    <property type="term" value="C:plasma membrane"/>
    <property type="evidence" value="ECO:0007669"/>
    <property type="project" value="TreeGrafter"/>
</dbReference>
<reference evidence="2 3" key="1">
    <citation type="journal article" date="2019" name="Environ. Microbiol.">
        <title>An active ?-lactamase is a part of an orchestrated cell wall stress resistance network of Bacillus subtilis and related rhizosphere species.</title>
        <authorList>
            <person name="Bucher T."/>
            <person name="Keren-Paz A."/>
            <person name="Hausser J."/>
            <person name="Olender T."/>
            <person name="Cytryn E."/>
            <person name="Kolodkin-Gal I."/>
        </authorList>
    </citation>
    <scope>NUCLEOTIDE SEQUENCE [LARGE SCALE GENOMIC DNA]</scope>
    <source>
        <strain evidence="2 3">I32</strain>
    </source>
</reference>
<name>A0A9X9A382_BACCE</name>
<keyword evidence="2" id="KW-0966">Cell projection</keyword>
<keyword evidence="1" id="KW-1133">Transmembrane helix</keyword>
<keyword evidence="2" id="KW-0969">Cilium</keyword>
<feature type="transmembrane region" description="Helical" evidence="1">
    <location>
        <begin position="150"/>
        <end position="172"/>
    </location>
</feature>
<evidence type="ECO:0000256" key="1">
    <source>
        <dbReference type="SAM" id="Phobius"/>
    </source>
</evidence>
<dbReference type="AlphaFoldDB" id="A0A9X9A382"/>
<dbReference type="PANTHER" id="PTHR30161:SF1">
    <property type="entry name" value="FLAGELLAR BIOSYNTHESIS PROTEIN FLHA-RELATED"/>
    <property type="match status" value="1"/>
</dbReference>
<keyword evidence="1" id="KW-0472">Membrane</keyword>
<dbReference type="EMBL" id="SZOH01003088">
    <property type="protein sequence ID" value="TKI91863.1"/>
    <property type="molecule type" value="Genomic_DNA"/>
</dbReference>
<proteinExistence type="predicted"/>
<evidence type="ECO:0000313" key="3">
    <source>
        <dbReference type="Proteomes" id="UP000308444"/>
    </source>
</evidence>
<comment type="caution">
    <text evidence="2">The sequence shown here is derived from an EMBL/GenBank/DDBJ whole genome shotgun (WGS) entry which is preliminary data.</text>
</comment>
<feature type="transmembrane region" description="Helical" evidence="1">
    <location>
        <begin position="56"/>
        <end position="78"/>
    </location>
</feature>
<keyword evidence="2" id="KW-0282">Flagellum</keyword>
<dbReference type="Pfam" id="PF00771">
    <property type="entry name" value="FHIPEP"/>
    <property type="match status" value="1"/>
</dbReference>
<keyword evidence="1" id="KW-0812">Transmembrane</keyword>
<dbReference type="Proteomes" id="UP000308444">
    <property type="component" value="Unassembled WGS sequence"/>
</dbReference>
<dbReference type="PANTHER" id="PTHR30161">
    <property type="entry name" value="FLAGELLAR EXPORT PROTEIN, MEMBRANE FLHA SUBUNIT-RELATED"/>
    <property type="match status" value="1"/>
</dbReference>
<accession>A0A9X9A382</accession>
<feature type="non-terminal residue" evidence="2">
    <location>
        <position position="245"/>
    </location>
</feature>
<organism evidence="2 3">
    <name type="scientific">Bacillus cereus</name>
    <dbReference type="NCBI Taxonomy" id="1396"/>
    <lineage>
        <taxon>Bacteria</taxon>
        <taxon>Bacillati</taxon>
        <taxon>Bacillota</taxon>
        <taxon>Bacilli</taxon>
        <taxon>Bacillales</taxon>
        <taxon>Bacillaceae</taxon>
        <taxon>Bacillus</taxon>
        <taxon>Bacillus cereus group</taxon>
    </lineage>
</organism>
<gene>
    <name evidence="2" type="primary">flhA</name>
    <name evidence="2" type="ORF">FC695_32155</name>
</gene>